<dbReference type="EC" id="2.3.2.31" evidence="2"/>
<reference evidence="13" key="1">
    <citation type="submission" date="2014-09" db="EMBL/GenBank/DDBJ databases">
        <title>Genome sequence of the luminous mushroom Mycena chlorophos for searching fungal bioluminescence genes.</title>
        <authorList>
            <person name="Tanaka Y."/>
            <person name="Kasuga D."/>
            <person name="Oba Y."/>
            <person name="Hase S."/>
            <person name="Sato K."/>
            <person name="Oba Y."/>
            <person name="Sakakibara Y."/>
        </authorList>
    </citation>
    <scope>NUCLEOTIDE SEQUENCE</scope>
</reference>
<dbReference type="Gene3D" id="1.20.120.1750">
    <property type="match status" value="1"/>
</dbReference>
<evidence type="ECO:0000313" key="13">
    <source>
        <dbReference type="EMBL" id="GAT50007.1"/>
    </source>
</evidence>
<feature type="domain" description="RING-type" evidence="11">
    <location>
        <begin position="206"/>
        <end position="248"/>
    </location>
</feature>
<evidence type="ECO:0000259" key="11">
    <source>
        <dbReference type="PROSITE" id="PS50089"/>
    </source>
</evidence>
<evidence type="ECO:0000256" key="5">
    <source>
        <dbReference type="ARBA" id="ARBA00022737"/>
    </source>
</evidence>
<name>A0ABQ0LG55_MYCCL</name>
<dbReference type="InterPro" id="IPR001841">
    <property type="entry name" value="Znf_RING"/>
</dbReference>
<dbReference type="InterPro" id="IPR031127">
    <property type="entry name" value="E3_UB_ligase_RBR"/>
</dbReference>
<keyword evidence="7" id="KW-0833">Ubl conjugation pathway</keyword>
<keyword evidence="6 9" id="KW-0863">Zinc-finger</keyword>
<evidence type="ECO:0000256" key="3">
    <source>
        <dbReference type="ARBA" id="ARBA00022679"/>
    </source>
</evidence>
<dbReference type="Pfam" id="PF19422">
    <property type="entry name" value="Ariadne"/>
    <property type="match status" value="1"/>
</dbReference>
<evidence type="ECO:0000256" key="9">
    <source>
        <dbReference type="PROSITE-ProRule" id="PRU00175"/>
    </source>
</evidence>
<keyword evidence="3" id="KW-0808">Transferase</keyword>
<keyword evidence="14" id="KW-1185">Reference proteome</keyword>
<keyword evidence="5" id="KW-0677">Repeat</keyword>
<evidence type="ECO:0000256" key="1">
    <source>
        <dbReference type="ARBA" id="ARBA00001798"/>
    </source>
</evidence>
<dbReference type="SUPFAM" id="SSF57850">
    <property type="entry name" value="RING/U-box"/>
    <property type="match status" value="2"/>
</dbReference>
<evidence type="ECO:0000256" key="4">
    <source>
        <dbReference type="ARBA" id="ARBA00022723"/>
    </source>
</evidence>
<dbReference type="EMBL" id="DF846116">
    <property type="protein sequence ID" value="GAT50007.1"/>
    <property type="molecule type" value="Genomic_DNA"/>
</dbReference>
<dbReference type="Pfam" id="PF22191">
    <property type="entry name" value="IBR_1"/>
    <property type="match status" value="1"/>
</dbReference>
<evidence type="ECO:0000256" key="10">
    <source>
        <dbReference type="SAM" id="MobiDB-lite"/>
    </source>
</evidence>
<evidence type="ECO:0000313" key="14">
    <source>
        <dbReference type="Proteomes" id="UP000815677"/>
    </source>
</evidence>
<feature type="domain" description="RING-type" evidence="12">
    <location>
        <begin position="202"/>
        <end position="440"/>
    </location>
</feature>
<comment type="catalytic activity">
    <reaction evidence="1">
        <text>[E2 ubiquitin-conjugating enzyme]-S-ubiquitinyl-L-cysteine + [acceptor protein]-L-lysine = [E2 ubiquitin-conjugating enzyme]-L-cysteine + [acceptor protein]-N(6)-ubiquitinyl-L-lysine.</text>
        <dbReference type="EC" id="2.3.2.31"/>
    </reaction>
</comment>
<sequence>MPGVFYSAAVVASPSTSIDSDIVRVSTSSTPVLNASFTPTPSRRHCPFSSHSHSPSMSSDEYSDDDVDNVFDEDDDIMLDGDSDGDDGMDMDDDFKVVSKPSRKAYEIEYDSFSQSAVEKLMAADVEYITGILGVDASTAALLLRHMSWNKERLVEKYMDNANKMLVSAGVVLPDPETVRTSKRPLARRTTRRSPSPPKSSASFTCSICFDESPDLKPLSLECGHKACSGCWEAYIESKITTEAEHVCRCMAEGCGLVAPDAFIRAAVSDDIYERFEELLVRHYVGCTSTLKFCPYPSCTNTVSCPSAASKSSLTTVVPIVSCGARGLPTDQSLSQSQELSKGISAKEHKFCFGCTIDSDHRPVVCGVALLWLKKCRDDSETANWIKSNTKECPKCVSTIEKNGGCNHMTCKKCKNEFCWVCMGPWSEHGTAYYSCNRYDEKGGVDARDAQSRSRASLERYLHYYNRWANHEQSAKLALDLFSKTEKKMDEMQVTSSLTWIEVQFMKTALEVLDKCRITLKWTYAMAYYLAKGNEKELFEDNQRDLERAVEELSELIESPLDPETIPALRQKVTDKMVYVQKRNEIVLDDTARGFLDGRWAWNVSVDGFEKPAVEAADGI</sequence>
<gene>
    <name evidence="13" type="ORF">MCHLO_07290</name>
</gene>
<feature type="region of interest" description="Disordered" evidence="10">
    <location>
        <begin position="180"/>
        <end position="203"/>
    </location>
</feature>
<dbReference type="SMART" id="SM00647">
    <property type="entry name" value="IBR"/>
    <property type="match status" value="2"/>
</dbReference>
<dbReference type="InterPro" id="IPR045840">
    <property type="entry name" value="Ariadne"/>
</dbReference>
<organism evidence="13 14">
    <name type="scientific">Mycena chlorophos</name>
    <name type="common">Agaric fungus</name>
    <name type="synonym">Agaricus chlorophos</name>
    <dbReference type="NCBI Taxonomy" id="658473"/>
    <lineage>
        <taxon>Eukaryota</taxon>
        <taxon>Fungi</taxon>
        <taxon>Dikarya</taxon>
        <taxon>Basidiomycota</taxon>
        <taxon>Agaricomycotina</taxon>
        <taxon>Agaricomycetes</taxon>
        <taxon>Agaricomycetidae</taxon>
        <taxon>Agaricales</taxon>
        <taxon>Marasmiineae</taxon>
        <taxon>Mycenaceae</taxon>
        <taxon>Mycena</taxon>
    </lineage>
</organism>
<keyword evidence="8" id="KW-0862">Zinc</keyword>
<dbReference type="InterPro" id="IPR048962">
    <property type="entry name" value="ARIH1-like_UBL"/>
</dbReference>
<evidence type="ECO:0000256" key="7">
    <source>
        <dbReference type="ARBA" id="ARBA00022786"/>
    </source>
</evidence>
<dbReference type="InterPro" id="IPR002867">
    <property type="entry name" value="IBR_dom"/>
</dbReference>
<keyword evidence="4" id="KW-0479">Metal-binding</keyword>
<feature type="region of interest" description="Disordered" evidence="10">
    <location>
        <begin position="30"/>
        <end position="64"/>
    </location>
</feature>
<dbReference type="InterPro" id="IPR013083">
    <property type="entry name" value="Znf_RING/FYVE/PHD"/>
</dbReference>
<dbReference type="CDD" id="cd20356">
    <property type="entry name" value="Rcat_RBR_HHARI-like"/>
    <property type="match status" value="1"/>
</dbReference>
<accession>A0ABQ0LG55</accession>
<proteinExistence type="predicted"/>
<feature type="compositionally biased region" description="Basic residues" evidence="10">
    <location>
        <begin position="181"/>
        <end position="192"/>
    </location>
</feature>
<evidence type="ECO:0000256" key="2">
    <source>
        <dbReference type="ARBA" id="ARBA00012251"/>
    </source>
</evidence>
<dbReference type="InterPro" id="IPR044066">
    <property type="entry name" value="TRIAD_supradom"/>
</dbReference>
<evidence type="ECO:0000256" key="6">
    <source>
        <dbReference type="ARBA" id="ARBA00022771"/>
    </source>
</evidence>
<evidence type="ECO:0000259" key="12">
    <source>
        <dbReference type="PROSITE" id="PS51873"/>
    </source>
</evidence>
<dbReference type="Gene3D" id="3.30.40.10">
    <property type="entry name" value="Zinc/RING finger domain, C3HC4 (zinc finger)"/>
    <property type="match status" value="1"/>
</dbReference>
<dbReference type="Proteomes" id="UP000815677">
    <property type="component" value="Unassembled WGS sequence"/>
</dbReference>
<evidence type="ECO:0000256" key="8">
    <source>
        <dbReference type="ARBA" id="ARBA00022833"/>
    </source>
</evidence>
<protein>
    <recommendedName>
        <fullName evidence="2">RBR-type E3 ubiquitin transferase</fullName>
        <ecNumber evidence="2">2.3.2.31</ecNumber>
    </recommendedName>
</protein>
<dbReference type="Pfam" id="PF21235">
    <property type="entry name" value="UBA_ARI1"/>
    <property type="match status" value="1"/>
</dbReference>
<feature type="compositionally biased region" description="Low complexity" evidence="10">
    <location>
        <begin position="47"/>
        <end position="60"/>
    </location>
</feature>
<dbReference type="PANTHER" id="PTHR11685">
    <property type="entry name" value="RBR FAMILY RING FINGER AND IBR DOMAIN-CONTAINING"/>
    <property type="match status" value="1"/>
</dbReference>
<feature type="compositionally biased region" description="Polar residues" evidence="10">
    <location>
        <begin position="30"/>
        <end position="41"/>
    </location>
</feature>
<dbReference type="PROSITE" id="PS50089">
    <property type="entry name" value="ZF_RING_2"/>
    <property type="match status" value="1"/>
</dbReference>
<dbReference type="PROSITE" id="PS51873">
    <property type="entry name" value="TRIAD"/>
    <property type="match status" value="1"/>
</dbReference>